<dbReference type="CDD" id="cd05289">
    <property type="entry name" value="MDR_like_2"/>
    <property type="match status" value="1"/>
</dbReference>
<gene>
    <name evidence="3" type="ORF">FC96_GL000143</name>
</gene>
<organism evidence="3 4">
    <name type="scientific">Secundilactobacillus kimchicus JCM 15530</name>
    <dbReference type="NCBI Taxonomy" id="1302272"/>
    <lineage>
        <taxon>Bacteria</taxon>
        <taxon>Bacillati</taxon>
        <taxon>Bacillota</taxon>
        <taxon>Bacilli</taxon>
        <taxon>Lactobacillales</taxon>
        <taxon>Lactobacillaceae</taxon>
        <taxon>Secundilactobacillus</taxon>
    </lineage>
</organism>
<dbReference type="Pfam" id="PF13602">
    <property type="entry name" value="ADH_zinc_N_2"/>
    <property type="match status" value="1"/>
</dbReference>
<protein>
    <submittedName>
        <fullName evidence="3">NADPH quinone reductase-like Zn-dependent oxidoreductase</fullName>
    </submittedName>
</protein>
<comment type="caution">
    <text evidence="3">The sequence shown here is derived from an EMBL/GenBank/DDBJ whole genome shotgun (WGS) entry which is preliminary data.</text>
</comment>
<dbReference type="Pfam" id="PF08240">
    <property type="entry name" value="ADH_N"/>
    <property type="match status" value="1"/>
</dbReference>
<name>A0A0R1HS07_9LACO</name>
<evidence type="ECO:0000256" key="1">
    <source>
        <dbReference type="ARBA" id="ARBA00022857"/>
    </source>
</evidence>
<keyword evidence="1" id="KW-0521">NADP</keyword>
<dbReference type="PANTHER" id="PTHR44154:SF1">
    <property type="entry name" value="QUINONE OXIDOREDUCTASE"/>
    <property type="match status" value="1"/>
</dbReference>
<evidence type="ECO:0000313" key="3">
    <source>
        <dbReference type="EMBL" id="KRK49222.1"/>
    </source>
</evidence>
<dbReference type="RefSeq" id="WP_054660446.1">
    <property type="nucleotide sequence ID" value="NZ_AZCX01000001.1"/>
</dbReference>
<dbReference type="GO" id="GO:0016491">
    <property type="term" value="F:oxidoreductase activity"/>
    <property type="evidence" value="ECO:0007669"/>
    <property type="project" value="InterPro"/>
</dbReference>
<dbReference type="InterPro" id="IPR036291">
    <property type="entry name" value="NAD(P)-bd_dom_sf"/>
</dbReference>
<feature type="domain" description="Enoyl reductase (ER)" evidence="2">
    <location>
        <begin position="10"/>
        <end position="304"/>
    </location>
</feature>
<reference evidence="3 4" key="1">
    <citation type="journal article" date="2015" name="Genome Announc.">
        <title>Expanding the biotechnology potential of lactobacilli through comparative genomics of 213 strains and associated genera.</title>
        <authorList>
            <person name="Sun Z."/>
            <person name="Harris H.M."/>
            <person name="McCann A."/>
            <person name="Guo C."/>
            <person name="Argimon S."/>
            <person name="Zhang W."/>
            <person name="Yang X."/>
            <person name="Jeffery I.B."/>
            <person name="Cooney J.C."/>
            <person name="Kagawa T.F."/>
            <person name="Liu W."/>
            <person name="Song Y."/>
            <person name="Salvetti E."/>
            <person name="Wrobel A."/>
            <person name="Rasinkangas P."/>
            <person name="Parkhill J."/>
            <person name="Rea M.C."/>
            <person name="O'Sullivan O."/>
            <person name="Ritari J."/>
            <person name="Douillard F.P."/>
            <person name="Paul Ross R."/>
            <person name="Yang R."/>
            <person name="Briner A.E."/>
            <person name="Felis G.E."/>
            <person name="de Vos W.M."/>
            <person name="Barrangou R."/>
            <person name="Klaenhammer T.R."/>
            <person name="Caufield P.W."/>
            <person name="Cui Y."/>
            <person name="Zhang H."/>
            <person name="O'Toole P.W."/>
        </authorList>
    </citation>
    <scope>NUCLEOTIDE SEQUENCE [LARGE SCALE GENOMIC DNA]</scope>
    <source>
        <strain evidence="3 4">JCM 15530</strain>
    </source>
</reference>
<dbReference type="PATRIC" id="fig|1302272.5.peg.140"/>
<sequence>MKSFGFNQFGGPEVFESLTRPDPELKPTQYLVQTQAVGVNPYEQAMRKGETQADRPQTFPIVPGSDVVGTIIAAGAEATELSIGDRVVGRASLHAYSDRVAIGRKAIAKLPSQISLEQAAALPTPGITAYDLLSETAMTQHDELTILGAAGVVGSILTQLAAPLFSAVTAVASDPQTIVSGPHINRFSYSDLLNNPAPQPLIINAVSGGRHQDVVRALMTETGTVISLNSVATDLVHDFPKATFISFNDAAYKQKQRAFAALIQAMEQGQLTVPIAATFPLTLAGVKASHTLLAQHHKPGKIVLLATN</sequence>
<evidence type="ECO:0000313" key="4">
    <source>
        <dbReference type="Proteomes" id="UP000050911"/>
    </source>
</evidence>
<accession>A0A0R1HS07</accession>
<dbReference type="InterPro" id="IPR011032">
    <property type="entry name" value="GroES-like_sf"/>
</dbReference>
<dbReference type="SUPFAM" id="SSF50129">
    <property type="entry name" value="GroES-like"/>
    <property type="match status" value="1"/>
</dbReference>
<dbReference type="SMART" id="SM00829">
    <property type="entry name" value="PKS_ER"/>
    <property type="match status" value="1"/>
</dbReference>
<dbReference type="OrthoDB" id="9792162at2"/>
<proteinExistence type="predicted"/>
<dbReference type="EMBL" id="AZCX01000001">
    <property type="protein sequence ID" value="KRK49222.1"/>
    <property type="molecule type" value="Genomic_DNA"/>
</dbReference>
<dbReference type="InterPro" id="IPR051603">
    <property type="entry name" value="Zinc-ADH_QOR/CCCR"/>
</dbReference>
<dbReference type="PANTHER" id="PTHR44154">
    <property type="entry name" value="QUINONE OXIDOREDUCTASE"/>
    <property type="match status" value="1"/>
</dbReference>
<dbReference type="Gene3D" id="3.40.50.720">
    <property type="entry name" value="NAD(P)-binding Rossmann-like Domain"/>
    <property type="match status" value="1"/>
</dbReference>
<dbReference type="InterPro" id="IPR013154">
    <property type="entry name" value="ADH-like_N"/>
</dbReference>
<dbReference type="Gene3D" id="3.90.180.10">
    <property type="entry name" value="Medium-chain alcohol dehydrogenases, catalytic domain"/>
    <property type="match status" value="1"/>
</dbReference>
<dbReference type="InterPro" id="IPR020843">
    <property type="entry name" value="ER"/>
</dbReference>
<keyword evidence="4" id="KW-1185">Reference proteome</keyword>
<evidence type="ECO:0000259" key="2">
    <source>
        <dbReference type="SMART" id="SM00829"/>
    </source>
</evidence>
<dbReference type="AlphaFoldDB" id="A0A0R1HS07"/>
<dbReference type="STRING" id="1302272.FC96_GL000143"/>
<dbReference type="Proteomes" id="UP000050911">
    <property type="component" value="Unassembled WGS sequence"/>
</dbReference>
<dbReference type="SUPFAM" id="SSF51735">
    <property type="entry name" value="NAD(P)-binding Rossmann-fold domains"/>
    <property type="match status" value="1"/>
</dbReference>